<protein>
    <submittedName>
        <fullName evidence="1">Type II toxin-antitoxin system RelB/DinJ family antitoxin</fullName>
    </submittedName>
</protein>
<evidence type="ECO:0000313" key="1">
    <source>
        <dbReference type="EMBL" id="WZS88685.1"/>
    </source>
</evidence>
<accession>A0AAN0LSM3</accession>
<dbReference type="EMBL" id="CP135178">
    <property type="protein sequence ID" value="WZS88685.1"/>
    <property type="molecule type" value="Genomic_DNA"/>
</dbReference>
<sequence>MDTRIQFRVDDETKRLAQQVAESQGRTLSDACRELIEQMAEQQRKTVSHDAWLTEQVNLAFEKYDTGKAMFVDNDSAKSRMEVHKARIRSRGQK</sequence>
<proteinExistence type="predicted"/>
<dbReference type="InterPro" id="IPR013321">
    <property type="entry name" value="Arc_rbn_hlx_hlx"/>
</dbReference>
<dbReference type="Proteomes" id="UP001441914">
    <property type="component" value="Plasmid unnamed1"/>
</dbReference>
<dbReference type="InterPro" id="IPR010985">
    <property type="entry name" value="Ribbon_hlx_hlx"/>
</dbReference>
<keyword evidence="2" id="KW-1185">Reference proteome</keyword>
<dbReference type="Pfam" id="PF04221">
    <property type="entry name" value="RelB"/>
    <property type="match status" value="1"/>
</dbReference>
<dbReference type="SUPFAM" id="SSF47598">
    <property type="entry name" value="Ribbon-helix-helix"/>
    <property type="match status" value="1"/>
</dbReference>
<dbReference type="AlphaFoldDB" id="A0AAN0LSM3"/>
<name>A0AAN0LSM3_9VIBR</name>
<dbReference type="InterPro" id="IPR007337">
    <property type="entry name" value="RelB/DinJ"/>
</dbReference>
<gene>
    <name evidence="1" type="ORF">QYQ95_23120</name>
</gene>
<dbReference type="RefSeq" id="WP_016800105.1">
    <property type="nucleotide sequence ID" value="NZ_AIDR02000024.1"/>
</dbReference>
<organism evidence="1 2">
    <name type="scientific">Vibrio cyclitrophicus ZF270</name>
    <dbReference type="NCBI Taxonomy" id="1136176"/>
    <lineage>
        <taxon>Bacteria</taxon>
        <taxon>Pseudomonadati</taxon>
        <taxon>Pseudomonadota</taxon>
        <taxon>Gammaproteobacteria</taxon>
        <taxon>Vibrionales</taxon>
        <taxon>Vibrionaceae</taxon>
        <taxon>Vibrio</taxon>
    </lineage>
</organism>
<dbReference type="Gene3D" id="1.10.1220.10">
    <property type="entry name" value="Met repressor-like"/>
    <property type="match status" value="1"/>
</dbReference>
<keyword evidence="1" id="KW-0614">Plasmid</keyword>
<evidence type="ECO:0000313" key="2">
    <source>
        <dbReference type="Proteomes" id="UP001441914"/>
    </source>
</evidence>
<dbReference type="GO" id="GO:0006355">
    <property type="term" value="P:regulation of DNA-templated transcription"/>
    <property type="evidence" value="ECO:0007669"/>
    <property type="project" value="InterPro"/>
</dbReference>
<reference evidence="1 2" key="1">
    <citation type="journal article" date="2024" name="Elife">
        <title>Polysaccharide breakdown products drive degradation-dispersal cycles of foraging bacteria through changes in metabolism and motility.</title>
        <authorList>
            <person name="Stubbusch A.K."/>
            <person name="Keegstra J.M."/>
            <person name="Schwartzman J."/>
            <person name="Pontrelli S."/>
            <person name="Clerc E.E."/>
            <person name="Stocker R."/>
            <person name="Magnabosco C."/>
            <person name="Schubert O.T."/>
            <person name="Ackermann M."/>
            <person name="D'Souza G.G."/>
        </authorList>
    </citation>
    <scope>NUCLEOTIDE SEQUENCE [LARGE SCALE GENOMIC DNA]</scope>
    <source>
        <strain evidence="1 2">ZF270</strain>
        <plasmid evidence="1 2">unnamed1</plasmid>
    </source>
</reference>
<geneLocation type="plasmid" evidence="1 2">
    <name>unnamed1</name>
</geneLocation>